<dbReference type="InterPro" id="IPR005122">
    <property type="entry name" value="Uracil-DNA_glycosylase-like"/>
</dbReference>
<dbReference type="Pfam" id="PF03167">
    <property type="entry name" value="UDG"/>
    <property type="match status" value="1"/>
</dbReference>
<keyword evidence="7" id="KW-0234">DNA repair</keyword>
<reference evidence="9 10" key="1">
    <citation type="submission" date="2022-12" db="EMBL/GenBank/DDBJ databases">
        <title>Sphingomonas abieness sp. nov., an endophytic bacterium isolated from Abies koreana.</title>
        <authorList>
            <person name="Jiang L."/>
            <person name="Lee J."/>
        </authorList>
    </citation>
    <scope>NUCLEOTIDE SEQUENCE [LARGE SCALE GENOMIC DNA]</scope>
    <source>
        <strain evidence="10">PAMB 00755</strain>
    </source>
</reference>
<keyword evidence="4" id="KW-0378">Hydrolase</keyword>
<dbReference type="SMART" id="SM00987">
    <property type="entry name" value="UreE_C"/>
    <property type="match status" value="1"/>
</dbReference>
<evidence type="ECO:0000259" key="8">
    <source>
        <dbReference type="SMART" id="SM00986"/>
    </source>
</evidence>
<name>A0ABY7NIW6_9SPHN</name>
<keyword evidence="2" id="KW-0479">Metal-binding</keyword>
<organism evidence="9 10">
    <name type="scientific">Sphingomonas abietis</name>
    <dbReference type="NCBI Taxonomy" id="3012344"/>
    <lineage>
        <taxon>Bacteria</taxon>
        <taxon>Pseudomonadati</taxon>
        <taxon>Pseudomonadota</taxon>
        <taxon>Alphaproteobacteria</taxon>
        <taxon>Sphingomonadales</taxon>
        <taxon>Sphingomonadaceae</taxon>
        <taxon>Sphingomonas</taxon>
    </lineage>
</organism>
<evidence type="ECO:0000313" key="10">
    <source>
        <dbReference type="Proteomes" id="UP001210865"/>
    </source>
</evidence>
<dbReference type="InterPro" id="IPR036895">
    <property type="entry name" value="Uracil-DNA_glycosylase-like_sf"/>
</dbReference>
<dbReference type="PANTHER" id="PTHR33693:SF1">
    <property type="entry name" value="TYPE-4 URACIL-DNA GLYCOSYLASE"/>
    <property type="match status" value="1"/>
</dbReference>
<evidence type="ECO:0000256" key="7">
    <source>
        <dbReference type="ARBA" id="ARBA00023204"/>
    </source>
</evidence>
<dbReference type="PANTHER" id="PTHR33693">
    <property type="entry name" value="TYPE-5 URACIL-DNA GLYCOSYLASE"/>
    <property type="match status" value="1"/>
</dbReference>
<evidence type="ECO:0000256" key="1">
    <source>
        <dbReference type="ARBA" id="ARBA00022485"/>
    </source>
</evidence>
<dbReference type="Proteomes" id="UP001210865">
    <property type="component" value="Chromosome"/>
</dbReference>
<evidence type="ECO:0000313" key="9">
    <source>
        <dbReference type="EMBL" id="WBO21477.1"/>
    </source>
</evidence>
<keyword evidence="10" id="KW-1185">Reference proteome</keyword>
<sequence>MLNGGDHRFRDVVASALGWWAEAGLDTVAGEESRDWLAPPARPRAADPAIVANPALVADAAAAVSAPAAASPLPDTLAALHALLATGDYLPQPAPPSRRIAPSGTPSADLMIIADMPDTDDRDHLFSGETARLFDAMLAAMGRDRTGIYLAPFSPARTAGRLDERQNEALARLMRRHIALAAPRAVILFGDEPARWLIGPLALQARGGLRSLNHDGGMVPAIATFHPRHLRRMPALKASSWADMRLLPGVLAS</sequence>
<keyword evidence="5" id="KW-0408">Iron</keyword>
<dbReference type="InterPro" id="IPR051536">
    <property type="entry name" value="UDG_Type-4/5"/>
</dbReference>
<feature type="domain" description="Uracil-DNA glycosylase-like" evidence="8">
    <location>
        <begin position="101"/>
        <end position="245"/>
    </location>
</feature>
<keyword evidence="1" id="KW-0004">4Fe-4S</keyword>
<dbReference type="SMART" id="SM00986">
    <property type="entry name" value="UDG"/>
    <property type="match status" value="1"/>
</dbReference>
<evidence type="ECO:0000256" key="4">
    <source>
        <dbReference type="ARBA" id="ARBA00022801"/>
    </source>
</evidence>
<proteinExistence type="predicted"/>
<accession>A0ABY7NIW6</accession>
<dbReference type="Gene3D" id="3.40.470.10">
    <property type="entry name" value="Uracil-DNA glycosylase-like domain"/>
    <property type="match status" value="1"/>
</dbReference>
<evidence type="ECO:0000256" key="3">
    <source>
        <dbReference type="ARBA" id="ARBA00022763"/>
    </source>
</evidence>
<keyword evidence="6" id="KW-0411">Iron-sulfur</keyword>
<evidence type="ECO:0000256" key="6">
    <source>
        <dbReference type="ARBA" id="ARBA00023014"/>
    </source>
</evidence>
<gene>
    <name evidence="9" type="ORF">PBT88_14985</name>
</gene>
<evidence type="ECO:0000256" key="5">
    <source>
        <dbReference type="ARBA" id="ARBA00023004"/>
    </source>
</evidence>
<keyword evidence="3" id="KW-0227">DNA damage</keyword>
<dbReference type="SUPFAM" id="SSF52141">
    <property type="entry name" value="Uracil-DNA glycosylase-like"/>
    <property type="match status" value="1"/>
</dbReference>
<protein>
    <submittedName>
        <fullName evidence="9">Uracil-DNA glycosylase</fullName>
    </submittedName>
</protein>
<evidence type="ECO:0000256" key="2">
    <source>
        <dbReference type="ARBA" id="ARBA00022723"/>
    </source>
</evidence>
<dbReference type="EMBL" id="CP115174">
    <property type="protein sequence ID" value="WBO21477.1"/>
    <property type="molecule type" value="Genomic_DNA"/>
</dbReference>
<dbReference type="RefSeq" id="WP_270076126.1">
    <property type="nucleotide sequence ID" value="NZ_CP115174.1"/>
</dbReference>